<protein>
    <submittedName>
        <fullName evidence="1">Uncharacterized protein</fullName>
    </submittedName>
</protein>
<organism evidence="1 2">
    <name type="scientific">Forsythia ovata</name>
    <dbReference type="NCBI Taxonomy" id="205694"/>
    <lineage>
        <taxon>Eukaryota</taxon>
        <taxon>Viridiplantae</taxon>
        <taxon>Streptophyta</taxon>
        <taxon>Embryophyta</taxon>
        <taxon>Tracheophyta</taxon>
        <taxon>Spermatophyta</taxon>
        <taxon>Magnoliopsida</taxon>
        <taxon>eudicotyledons</taxon>
        <taxon>Gunneridae</taxon>
        <taxon>Pentapetalae</taxon>
        <taxon>asterids</taxon>
        <taxon>lamiids</taxon>
        <taxon>Lamiales</taxon>
        <taxon>Oleaceae</taxon>
        <taxon>Forsythieae</taxon>
        <taxon>Forsythia</taxon>
    </lineage>
</organism>
<proteinExistence type="predicted"/>
<dbReference type="EMBL" id="JBFOLJ010000003">
    <property type="protein sequence ID" value="KAL2550773.1"/>
    <property type="molecule type" value="Genomic_DNA"/>
</dbReference>
<dbReference type="AlphaFoldDB" id="A0ABD1WQ15"/>
<evidence type="ECO:0000313" key="1">
    <source>
        <dbReference type="EMBL" id="KAL2550773.1"/>
    </source>
</evidence>
<keyword evidence="2" id="KW-1185">Reference proteome</keyword>
<accession>A0ABD1WQ15</accession>
<dbReference type="Proteomes" id="UP001604277">
    <property type="component" value="Unassembled WGS sequence"/>
</dbReference>
<name>A0ABD1WQ15_9LAMI</name>
<evidence type="ECO:0000313" key="2">
    <source>
        <dbReference type="Proteomes" id="UP001604277"/>
    </source>
</evidence>
<reference evidence="2" key="1">
    <citation type="submission" date="2024-07" db="EMBL/GenBank/DDBJ databases">
        <title>Two chromosome-level genome assemblies of Korean endemic species Abeliophyllum distichum and Forsythia ovata (Oleaceae).</title>
        <authorList>
            <person name="Jang H."/>
        </authorList>
    </citation>
    <scope>NUCLEOTIDE SEQUENCE [LARGE SCALE GENOMIC DNA]</scope>
</reference>
<comment type="caution">
    <text evidence="1">The sequence shown here is derived from an EMBL/GenBank/DDBJ whole genome shotgun (WGS) entry which is preliminary data.</text>
</comment>
<gene>
    <name evidence="1" type="ORF">Fot_12303</name>
</gene>
<sequence length="114" mass="12502">MMTPPTRIPRVKYKSLAKLARVSCPMNFAINQKQRQGRTPELLNRAPTEAVLRQPPKDICFTAMDSGTSNVPLPEDTITSSLPITESVAVTGVVNSLPTLLSIAMKLGRSNYNF</sequence>